<accession>A0A132BCD1</accession>
<protein>
    <submittedName>
        <fullName evidence="2">Uncharacterized protein</fullName>
    </submittedName>
</protein>
<feature type="transmembrane region" description="Helical" evidence="1">
    <location>
        <begin position="52"/>
        <end position="70"/>
    </location>
</feature>
<feature type="transmembrane region" description="Helical" evidence="1">
    <location>
        <begin position="7"/>
        <end position="32"/>
    </location>
</feature>
<reference evidence="2 3" key="1">
    <citation type="submission" date="2015-10" db="EMBL/GenBank/DDBJ databases">
        <title>Full genome of DAOMC 229536 Phialocephala scopiformis, a fungal endophyte of spruce producing the potent anti-insectan compound rugulosin.</title>
        <authorList>
            <consortium name="DOE Joint Genome Institute"/>
            <person name="Walker A.K."/>
            <person name="Frasz S.L."/>
            <person name="Seifert K.A."/>
            <person name="Miller J.D."/>
            <person name="Mondo S.J."/>
            <person name="Labutti K."/>
            <person name="Lipzen A."/>
            <person name="Dockter R."/>
            <person name="Kennedy M."/>
            <person name="Grigoriev I.V."/>
            <person name="Spatafora J.W."/>
        </authorList>
    </citation>
    <scope>NUCLEOTIDE SEQUENCE [LARGE SCALE GENOMIC DNA]</scope>
    <source>
        <strain evidence="2 3">CBS 120377</strain>
    </source>
</reference>
<gene>
    <name evidence="2" type="ORF">LY89DRAFT_269034</name>
</gene>
<organism evidence="2 3">
    <name type="scientific">Mollisia scopiformis</name>
    <name type="common">Conifer needle endophyte fungus</name>
    <name type="synonym">Phialocephala scopiformis</name>
    <dbReference type="NCBI Taxonomy" id="149040"/>
    <lineage>
        <taxon>Eukaryota</taxon>
        <taxon>Fungi</taxon>
        <taxon>Dikarya</taxon>
        <taxon>Ascomycota</taxon>
        <taxon>Pezizomycotina</taxon>
        <taxon>Leotiomycetes</taxon>
        <taxon>Helotiales</taxon>
        <taxon>Mollisiaceae</taxon>
        <taxon>Mollisia</taxon>
    </lineage>
</organism>
<keyword evidence="1" id="KW-0472">Membrane</keyword>
<keyword evidence="1" id="KW-1133">Transmembrane helix</keyword>
<dbReference type="AlphaFoldDB" id="A0A132BCD1"/>
<evidence type="ECO:0000313" key="3">
    <source>
        <dbReference type="Proteomes" id="UP000070700"/>
    </source>
</evidence>
<dbReference type="InParanoid" id="A0A132BCD1"/>
<dbReference type="Proteomes" id="UP000070700">
    <property type="component" value="Unassembled WGS sequence"/>
</dbReference>
<evidence type="ECO:0000313" key="2">
    <source>
        <dbReference type="EMBL" id="KUJ10082.1"/>
    </source>
</evidence>
<keyword evidence="3" id="KW-1185">Reference proteome</keyword>
<dbReference type="GeneID" id="28816075"/>
<name>A0A132BCD1_MOLSC</name>
<keyword evidence="1" id="KW-0812">Transmembrane</keyword>
<dbReference type="RefSeq" id="XP_018064437.1">
    <property type="nucleotide sequence ID" value="XM_018206349.1"/>
</dbReference>
<sequence length="152" mass="16985">MSPRSKLTISIFVPISICAPISGWITICSTFLSTTSLHRVDAPVVQQMHGRYSTTRAISSYIICLCFLVLPCARGSTRFGGCERVSTSTSLASLLAAGITRLPCKTSKTITFQRTPRKSIREHAAAVPLRHRFVPSFVYRNTYRFLRQLWVS</sequence>
<evidence type="ECO:0000256" key="1">
    <source>
        <dbReference type="SAM" id="Phobius"/>
    </source>
</evidence>
<proteinExistence type="predicted"/>
<dbReference type="EMBL" id="KQ947430">
    <property type="protein sequence ID" value="KUJ10082.1"/>
    <property type="molecule type" value="Genomic_DNA"/>
</dbReference>
<dbReference type="KEGG" id="psco:LY89DRAFT_269034"/>